<dbReference type="GO" id="GO:0016846">
    <property type="term" value="F:carbon-sulfur lyase activity"/>
    <property type="evidence" value="ECO:0007669"/>
    <property type="project" value="TreeGrafter"/>
</dbReference>
<dbReference type="PIRSF" id="PIRSF001434">
    <property type="entry name" value="CGS"/>
    <property type="match status" value="1"/>
</dbReference>
<dbReference type="PROSITE" id="PS00868">
    <property type="entry name" value="CYS_MET_METAB_PP"/>
    <property type="match status" value="1"/>
</dbReference>
<evidence type="ECO:0000256" key="4">
    <source>
        <dbReference type="RuleBase" id="RU362118"/>
    </source>
</evidence>
<evidence type="ECO:0000256" key="1">
    <source>
        <dbReference type="ARBA" id="ARBA00001933"/>
    </source>
</evidence>
<evidence type="ECO:0000256" key="5">
    <source>
        <dbReference type="SAM" id="MobiDB-lite"/>
    </source>
</evidence>
<dbReference type="GO" id="GO:0005737">
    <property type="term" value="C:cytoplasm"/>
    <property type="evidence" value="ECO:0007669"/>
    <property type="project" value="TreeGrafter"/>
</dbReference>
<accession>A0A1I5LD76</accession>
<dbReference type="Gene3D" id="3.40.640.10">
    <property type="entry name" value="Type I PLP-dependent aspartate aminotransferase-like (Major domain)"/>
    <property type="match status" value="1"/>
</dbReference>
<dbReference type="Gene3D" id="3.90.1150.10">
    <property type="entry name" value="Aspartate Aminotransferase, domain 1"/>
    <property type="match status" value="1"/>
</dbReference>
<evidence type="ECO:0000313" key="7">
    <source>
        <dbReference type="Proteomes" id="UP000199331"/>
    </source>
</evidence>
<dbReference type="InterPro" id="IPR054542">
    <property type="entry name" value="Cys_met_metab_PP"/>
</dbReference>
<feature type="modified residue" description="N6-(pyridoxal phosphate)lysine" evidence="3">
    <location>
        <position position="272"/>
    </location>
</feature>
<dbReference type="PANTHER" id="PTHR11808:SF86">
    <property type="entry name" value="METHIONINE GAMMA-LYASE"/>
    <property type="match status" value="1"/>
</dbReference>
<dbReference type="InterPro" id="IPR000277">
    <property type="entry name" value="Cys/Met-Metab_PyrdxlP-dep_enz"/>
</dbReference>
<dbReference type="InterPro" id="IPR015424">
    <property type="entry name" value="PyrdxlP-dep_Trfase"/>
</dbReference>
<dbReference type="SUPFAM" id="SSF53383">
    <property type="entry name" value="PLP-dependent transferases"/>
    <property type="match status" value="1"/>
</dbReference>
<dbReference type="Pfam" id="PF01053">
    <property type="entry name" value="Cys_Met_Meta_PP"/>
    <property type="match status" value="1"/>
</dbReference>
<dbReference type="InterPro" id="IPR015421">
    <property type="entry name" value="PyrdxlP-dep_Trfase_major"/>
</dbReference>
<sequence>MAQSSAPAFLGATLQEGCSPMSDNDIDPVSPRMAPKRKIPEVGGRPLKPSTLMMGHGFDPTLSEGSLKAPIFLTSTFAFPSAADGKRHFEGITGKRPGGADGLVYSRFNAPNQEILEDRLAVWDGAEEALSFSSGMTAIAVLLLAACKAGDVIVHSGPLYAASEGFIAKTLAKYGVTFIDFPAGASREQLDEVMVRAKAMAEEQGGEVPMIYLESPGNPTNALVDIEAVKEARDAHFDPDQCSIAIDNTFLGPLWQRPLDHGADLVVYSLTKYVGGHSDLVAGSVSGKKRFIDAIRMLRNTMGGICDPNTAWMLCRSLETVELRMQRAGENAEKVCDFLAKHPKVEGLGYLGMIKDARQQDIYDRHCMGAGSTFSLLLKGGEAECFRFLDALKIAKLAVSLGGTETLASHPASMTHLSVAEGRRAELGISDNLVRISIGIEDADDLIADFEQALEAV</sequence>
<dbReference type="EMBL" id="FOWZ01000001">
    <property type="protein sequence ID" value="SFO95208.1"/>
    <property type="molecule type" value="Genomic_DNA"/>
</dbReference>
<keyword evidence="6" id="KW-0456">Lyase</keyword>
<gene>
    <name evidence="6" type="ORF">SAMN04488060_0932</name>
</gene>
<evidence type="ECO:0000313" key="6">
    <source>
        <dbReference type="EMBL" id="SFO95208.1"/>
    </source>
</evidence>
<dbReference type="GO" id="GO:0019346">
    <property type="term" value="P:transsulfuration"/>
    <property type="evidence" value="ECO:0007669"/>
    <property type="project" value="InterPro"/>
</dbReference>
<dbReference type="InterPro" id="IPR015422">
    <property type="entry name" value="PyrdxlP-dep_Trfase_small"/>
</dbReference>
<comment type="similarity">
    <text evidence="4">Belongs to the trans-sulfuration enzymes family.</text>
</comment>
<dbReference type="FunFam" id="3.40.640.10:FF:000046">
    <property type="entry name" value="Cystathionine gamma-lyase"/>
    <property type="match status" value="1"/>
</dbReference>
<keyword evidence="2 3" id="KW-0663">Pyridoxal phosphate</keyword>
<dbReference type="AlphaFoldDB" id="A0A1I5LD76"/>
<comment type="cofactor">
    <cofactor evidence="1 4">
        <name>pyridoxal 5'-phosphate</name>
        <dbReference type="ChEBI" id="CHEBI:597326"/>
    </cofactor>
</comment>
<dbReference type="STRING" id="604088.SAMN04488060_0932"/>
<keyword evidence="7" id="KW-1185">Reference proteome</keyword>
<dbReference type="PANTHER" id="PTHR11808">
    <property type="entry name" value="TRANS-SULFURATION ENZYME FAMILY MEMBER"/>
    <property type="match status" value="1"/>
</dbReference>
<dbReference type="CDD" id="cd00614">
    <property type="entry name" value="CGS_like"/>
    <property type="match status" value="1"/>
</dbReference>
<reference evidence="7" key="1">
    <citation type="submission" date="2016-10" db="EMBL/GenBank/DDBJ databases">
        <authorList>
            <person name="Varghese N."/>
            <person name="Submissions S."/>
        </authorList>
    </citation>
    <scope>NUCLEOTIDE SEQUENCE [LARGE SCALE GENOMIC DNA]</scope>
    <source>
        <strain evidence="7">CGMCC 1.7715</strain>
    </source>
</reference>
<feature type="region of interest" description="Disordered" evidence="5">
    <location>
        <begin position="15"/>
        <end position="50"/>
    </location>
</feature>
<name>A0A1I5LD76_9SPHN</name>
<protein>
    <submittedName>
        <fullName evidence="6">Methionine-gamma-lyase</fullName>
    </submittedName>
</protein>
<evidence type="ECO:0000256" key="3">
    <source>
        <dbReference type="PIRSR" id="PIRSR001434-2"/>
    </source>
</evidence>
<dbReference type="Proteomes" id="UP000199331">
    <property type="component" value="Unassembled WGS sequence"/>
</dbReference>
<dbReference type="NCBIfam" id="NF005455">
    <property type="entry name" value="PRK07049.1"/>
    <property type="match status" value="1"/>
</dbReference>
<organism evidence="6 7">
    <name type="scientific">Qipengyuania nanhaisediminis</name>
    <dbReference type="NCBI Taxonomy" id="604088"/>
    <lineage>
        <taxon>Bacteria</taxon>
        <taxon>Pseudomonadati</taxon>
        <taxon>Pseudomonadota</taxon>
        <taxon>Alphaproteobacteria</taxon>
        <taxon>Sphingomonadales</taxon>
        <taxon>Erythrobacteraceae</taxon>
        <taxon>Qipengyuania</taxon>
    </lineage>
</organism>
<dbReference type="GO" id="GO:0030170">
    <property type="term" value="F:pyridoxal phosphate binding"/>
    <property type="evidence" value="ECO:0007669"/>
    <property type="project" value="InterPro"/>
</dbReference>
<evidence type="ECO:0000256" key="2">
    <source>
        <dbReference type="ARBA" id="ARBA00022898"/>
    </source>
</evidence>
<proteinExistence type="inferred from homology"/>